<evidence type="ECO:0000256" key="5">
    <source>
        <dbReference type="ARBA" id="ARBA00049660"/>
    </source>
</evidence>
<dbReference type="GO" id="GO:0005886">
    <property type="term" value="C:plasma membrane"/>
    <property type="evidence" value="ECO:0007669"/>
    <property type="project" value="TreeGrafter"/>
</dbReference>
<evidence type="ECO:0000256" key="3">
    <source>
        <dbReference type="ARBA" id="ARBA00022989"/>
    </source>
</evidence>
<dbReference type="InterPro" id="IPR023271">
    <property type="entry name" value="Aquaporin-like"/>
</dbReference>
<evidence type="ECO:0000256" key="2">
    <source>
        <dbReference type="ARBA" id="ARBA00022692"/>
    </source>
</evidence>
<keyword evidence="3 6" id="KW-1133">Transmembrane helix</keyword>
<name>A0A1F4S7M1_UNCSA</name>
<dbReference type="InterPro" id="IPR024002">
    <property type="entry name" value="For/NO2_transpt_CS"/>
</dbReference>
<feature type="transmembrane region" description="Helical" evidence="6">
    <location>
        <begin position="67"/>
        <end position="92"/>
    </location>
</feature>
<gene>
    <name evidence="7" type="ORF">A2290_02220</name>
</gene>
<comment type="subcellular location">
    <subcellularLocation>
        <location evidence="1">Membrane</location>
        <topology evidence="1">Multi-pass membrane protein</topology>
    </subcellularLocation>
</comment>
<protein>
    <recommendedName>
        <fullName evidence="9">FdhC protein</fullName>
    </recommendedName>
</protein>
<evidence type="ECO:0000256" key="1">
    <source>
        <dbReference type="ARBA" id="ARBA00004141"/>
    </source>
</evidence>
<feature type="transmembrane region" description="Helical" evidence="6">
    <location>
        <begin position="112"/>
        <end position="134"/>
    </location>
</feature>
<feature type="transmembrane region" description="Helical" evidence="6">
    <location>
        <begin position="189"/>
        <end position="208"/>
    </location>
</feature>
<dbReference type="PANTHER" id="PTHR30520">
    <property type="entry name" value="FORMATE TRANSPORTER-RELATED"/>
    <property type="match status" value="1"/>
</dbReference>
<evidence type="ECO:0000313" key="7">
    <source>
        <dbReference type="EMBL" id="OGC16422.1"/>
    </source>
</evidence>
<comment type="caution">
    <text evidence="7">The sequence shown here is derived from an EMBL/GenBank/DDBJ whole genome shotgun (WGS) entry which is preliminary data.</text>
</comment>
<dbReference type="EMBL" id="MEUA01000009">
    <property type="protein sequence ID" value="OGC16422.1"/>
    <property type="molecule type" value="Genomic_DNA"/>
</dbReference>
<evidence type="ECO:0000256" key="6">
    <source>
        <dbReference type="SAM" id="Phobius"/>
    </source>
</evidence>
<dbReference type="PANTHER" id="PTHR30520:SF6">
    <property type="entry name" value="FORMATE_NITRATE FAMILY TRANSPORTER (EUROFUNG)"/>
    <property type="match status" value="1"/>
</dbReference>
<feature type="transmembrane region" description="Helical" evidence="6">
    <location>
        <begin position="34"/>
        <end position="55"/>
    </location>
</feature>
<dbReference type="PROSITE" id="PS01005">
    <property type="entry name" value="FORMATE_NITRITE_TP_1"/>
    <property type="match status" value="1"/>
</dbReference>
<dbReference type="AlphaFoldDB" id="A0A1F4S7M1"/>
<feature type="transmembrane region" description="Helical" evidence="6">
    <location>
        <begin position="255"/>
        <end position="274"/>
    </location>
</feature>
<keyword evidence="4 6" id="KW-0472">Membrane</keyword>
<dbReference type="Pfam" id="PF01226">
    <property type="entry name" value="Form_Nir_trans"/>
    <property type="match status" value="1"/>
</dbReference>
<dbReference type="Proteomes" id="UP000177905">
    <property type="component" value="Unassembled WGS sequence"/>
</dbReference>
<organism evidence="7 8">
    <name type="scientific">candidate division WOR-1 bacterium RIFOXYB2_FULL_36_35</name>
    <dbReference type="NCBI Taxonomy" id="1802578"/>
    <lineage>
        <taxon>Bacteria</taxon>
        <taxon>Bacillati</taxon>
        <taxon>Saganbacteria</taxon>
    </lineage>
</organism>
<evidence type="ECO:0000256" key="4">
    <source>
        <dbReference type="ARBA" id="ARBA00023136"/>
    </source>
</evidence>
<feature type="transmembrane region" description="Helical" evidence="6">
    <location>
        <begin position="215"/>
        <end position="235"/>
    </location>
</feature>
<sequence>MDEIDASSKNPSLVADTLSKTICVQKTNTSILKLIVLGILAGLYIGFGSAIATLVATDVFRYVGLGLGKFFVGAVFSVGFILIIVAGAELFTGNNLMLMSALDGQVPMSKVVYKWIVVYFANFIGAVFLVAVMFGSGLWKEGHFVSGVAALNIAKAKVGLAWGEAFWRGMLCNILLCLAFWMATASSSVIGKILAVFFPVTTFMALGYEHCISNMYFIPMGILLKGTSAASLSGLNLSSLTWGNMIVNNLIPVTLGNMVGGAFVVSFLYWMVYVKQ</sequence>
<dbReference type="InterPro" id="IPR000292">
    <property type="entry name" value="For/NO2_transpt"/>
</dbReference>
<keyword evidence="2 6" id="KW-0812">Transmembrane</keyword>
<comment type="similarity">
    <text evidence="5">Belongs to the FNT transporter (TC 1.A.16) family.</text>
</comment>
<evidence type="ECO:0008006" key="9">
    <source>
        <dbReference type="Google" id="ProtNLM"/>
    </source>
</evidence>
<proteinExistence type="inferred from homology"/>
<reference evidence="7 8" key="1">
    <citation type="journal article" date="2016" name="Nat. Commun.">
        <title>Thousands of microbial genomes shed light on interconnected biogeochemical processes in an aquifer system.</title>
        <authorList>
            <person name="Anantharaman K."/>
            <person name="Brown C.T."/>
            <person name="Hug L.A."/>
            <person name="Sharon I."/>
            <person name="Castelle C.J."/>
            <person name="Probst A.J."/>
            <person name="Thomas B.C."/>
            <person name="Singh A."/>
            <person name="Wilkins M.J."/>
            <person name="Karaoz U."/>
            <person name="Brodie E.L."/>
            <person name="Williams K.H."/>
            <person name="Hubbard S.S."/>
            <person name="Banfield J.F."/>
        </authorList>
    </citation>
    <scope>NUCLEOTIDE SEQUENCE [LARGE SCALE GENOMIC DNA]</scope>
</reference>
<dbReference type="Gene3D" id="1.20.1080.10">
    <property type="entry name" value="Glycerol uptake facilitator protein"/>
    <property type="match status" value="1"/>
</dbReference>
<evidence type="ECO:0000313" key="8">
    <source>
        <dbReference type="Proteomes" id="UP000177905"/>
    </source>
</evidence>
<accession>A0A1F4S7M1</accession>
<dbReference type="GO" id="GO:0015499">
    <property type="term" value="F:formate transmembrane transporter activity"/>
    <property type="evidence" value="ECO:0007669"/>
    <property type="project" value="TreeGrafter"/>
</dbReference>